<dbReference type="SMART" id="SM00944">
    <property type="entry name" value="Pro-kuma_activ"/>
    <property type="match status" value="1"/>
</dbReference>
<evidence type="ECO:0000256" key="9">
    <source>
        <dbReference type="SAM" id="SignalP"/>
    </source>
</evidence>
<evidence type="ECO:0000256" key="1">
    <source>
        <dbReference type="ARBA" id="ARBA00001913"/>
    </source>
</evidence>
<dbReference type="RefSeq" id="WP_174950108.1">
    <property type="nucleotide sequence ID" value="NZ_CABVQH010000004.1"/>
</dbReference>
<evidence type="ECO:0000256" key="3">
    <source>
        <dbReference type="ARBA" id="ARBA00022723"/>
    </source>
</evidence>
<dbReference type="GO" id="GO:0046872">
    <property type="term" value="F:metal ion binding"/>
    <property type="evidence" value="ECO:0007669"/>
    <property type="project" value="UniProtKB-KW"/>
</dbReference>
<dbReference type="InterPro" id="IPR030400">
    <property type="entry name" value="Sedolisin_dom"/>
</dbReference>
<evidence type="ECO:0000256" key="7">
    <source>
        <dbReference type="ARBA" id="ARBA00023145"/>
    </source>
</evidence>
<feature type="signal peptide" evidence="9">
    <location>
        <begin position="1"/>
        <end position="27"/>
    </location>
</feature>
<accession>A0A6P2TNU1</accession>
<dbReference type="PANTHER" id="PTHR14218:SF15">
    <property type="entry name" value="TRIPEPTIDYL-PEPTIDASE 1"/>
    <property type="match status" value="1"/>
</dbReference>
<dbReference type="InterPro" id="IPR050819">
    <property type="entry name" value="Tripeptidyl-peptidase_I"/>
</dbReference>
<dbReference type="InterPro" id="IPR036852">
    <property type="entry name" value="Peptidase_S8/S53_dom_sf"/>
</dbReference>
<keyword evidence="5 8" id="KW-0720">Serine protease</keyword>
<sequence>MENSSLRLLPAAMAAALAAMLPLLAAAQDNGTVDAYIATKTPAFPVDHALSAREQLAFAHGATPRDADRIRIAVSLNVRNKNQLDQLASTLSDPAKRGTARPLTADAFRSRYAPTEDQVNRVVAHLKQSGFTDIEVAPNRLLVTATGSSSNVESAFRTRIRQFSKDDGRLAYANVSGVQVPSSIAPVVSGVLGLDNVFTLHSNGRRAPHVAAGDARPAAKTAAAAAATQVVAHNPIDFVGVYNAAALPTASATSVGIITVGNDMQQVVTDLGLYTSQNRLATVNTKIVQSDGKPADYTAQNNDLDEFDMDSQTIVGVSGGVSSLILYDSPTWSWSDIAVAMNRAVSDNVAKVISMSIGGGETESQPSAANMDQILEAAVAQGQTFVVSSGDNGAYANQGGTGLFQQVSGNAPTLDANVGPTQLGTYSVEFPESSPYVISAGATTLYTQSGNVYGSEVPMDWWYNFITSDGSNKAPSLMWNDSTQKYDTIWATGGGTSAYEPAPAWQSGVNGGSKYRMVPDVAFDGDPQSGVNVIEQTSSGTTQVQYGGTSLAAPLFAGFLARLQTQNGNALGFPASGLYAALSGASGPSLRHTVGSAASGAGNGVTWNNVNYGYAQNTAWNRATGWGSINIGNLASYIAANPASFR</sequence>
<protein>
    <submittedName>
        <fullName evidence="11">Peptidase S53</fullName>
    </submittedName>
</protein>
<comment type="cofactor">
    <cofactor evidence="1">
        <name>Ca(2+)</name>
        <dbReference type="ChEBI" id="CHEBI:29108"/>
    </cofactor>
</comment>
<dbReference type="SUPFAM" id="SSF54897">
    <property type="entry name" value="Protease propeptides/inhibitors"/>
    <property type="match status" value="1"/>
</dbReference>
<dbReference type="PANTHER" id="PTHR14218">
    <property type="entry name" value="PROTEASE S8 TRIPEPTIDYL PEPTIDASE I CLN2"/>
    <property type="match status" value="1"/>
</dbReference>
<dbReference type="Pfam" id="PF09286">
    <property type="entry name" value="Pro-kuma_activ"/>
    <property type="match status" value="1"/>
</dbReference>
<keyword evidence="2 8" id="KW-0645">Protease</keyword>
<evidence type="ECO:0000259" key="10">
    <source>
        <dbReference type="PROSITE" id="PS51695"/>
    </source>
</evidence>
<reference evidence="11 12" key="1">
    <citation type="submission" date="2019-09" db="EMBL/GenBank/DDBJ databases">
        <authorList>
            <person name="Depoorter E."/>
        </authorList>
    </citation>
    <scope>NUCLEOTIDE SEQUENCE [LARGE SCALE GENOMIC DNA]</scope>
    <source>
        <strain evidence="11">R-18109</strain>
    </source>
</reference>
<comment type="caution">
    <text evidence="8">Lacks conserved residue(s) required for the propagation of feature annotation.</text>
</comment>
<feature type="domain" description="Peptidase S53" evidence="10">
    <location>
        <begin position="232"/>
        <end position="641"/>
    </location>
</feature>
<name>A0A6P2TNU1_BURL3</name>
<dbReference type="InterPro" id="IPR023828">
    <property type="entry name" value="Peptidase_S8_Ser-AS"/>
</dbReference>
<keyword evidence="3" id="KW-0479">Metal-binding</keyword>
<dbReference type="EMBL" id="CABVQH010000004">
    <property type="protein sequence ID" value="VWC62292.1"/>
    <property type="molecule type" value="Genomic_DNA"/>
</dbReference>
<evidence type="ECO:0000256" key="4">
    <source>
        <dbReference type="ARBA" id="ARBA00022801"/>
    </source>
</evidence>
<dbReference type="InterPro" id="IPR000209">
    <property type="entry name" value="Peptidase_S8/S53_dom"/>
</dbReference>
<feature type="active site" description="Charge relay system" evidence="8">
    <location>
        <position position="310"/>
    </location>
</feature>
<dbReference type="GO" id="GO:0008240">
    <property type="term" value="F:tripeptidyl-peptidase activity"/>
    <property type="evidence" value="ECO:0007669"/>
    <property type="project" value="TreeGrafter"/>
</dbReference>
<keyword evidence="6" id="KW-0106">Calcium</keyword>
<keyword evidence="9" id="KW-0732">Signal</keyword>
<evidence type="ECO:0000313" key="12">
    <source>
        <dbReference type="Proteomes" id="UP000494260"/>
    </source>
</evidence>
<organism evidence="11 12">
    <name type="scientific">Burkholderia lata (strain ATCC 17760 / DSM 23089 / LMG 22485 / NCIMB 9086 / R18194 / 383)</name>
    <dbReference type="NCBI Taxonomy" id="482957"/>
    <lineage>
        <taxon>Bacteria</taxon>
        <taxon>Pseudomonadati</taxon>
        <taxon>Pseudomonadota</taxon>
        <taxon>Betaproteobacteria</taxon>
        <taxon>Burkholderiales</taxon>
        <taxon>Burkholderiaceae</taxon>
        <taxon>Burkholderia</taxon>
        <taxon>Burkholderia cepacia complex</taxon>
    </lineage>
</organism>
<dbReference type="Proteomes" id="UP000494260">
    <property type="component" value="Unassembled WGS sequence"/>
</dbReference>
<feature type="active site" description="Charge relay system" evidence="8">
    <location>
        <position position="306"/>
    </location>
</feature>
<evidence type="ECO:0000256" key="5">
    <source>
        <dbReference type="ARBA" id="ARBA00022825"/>
    </source>
</evidence>
<evidence type="ECO:0000256" key="2">
    <source>
        <dbReference type="ARBA" id="ARBA00022670"/>
    </source>
</evidence>
<dbReference type="CDD" id="cd11377">
    <property type="entry name" value="Pro-peptidase_S53"/>
    <property type="match status" value="1"/>
</dbReference>
<dbReference type="SUPFAM" id="SSF52743">
    <property type="entry name" value="Subtilisin-like"/>
    <property type="match status" value="1"/>
</dbReference>
<proteinExistence type="predicted"/>
<keyword evidence="4 8" id="KW-0378">Hydrolase</keyword>
<dbReference type="GO" id="GO:0004252">
    <property type="term" value="F:serine-type endopeptidase activity"/>
    <property type="evidence" value="ECO:0007669"/>
    <property type="project" value="UniProtKB-UniRule"/>
</dbReference>
<feature type="chain" id="PRO_5026892819" evidence="9">
    <location>
        <begin position="28"/>
        <end position="646"/>
    </location>
</feature>
<dbReference type="AlphaFoldDB" id="A0A6P2TNU1"/>
<gene>
    <name evidence="11" type="ORF">BLA18109_01765</name>
</gene>
<feature type="active site" description="Charge relay system" evidence="8">
    <location>
        <position position="550"/>
    </location>
</feature>
<evidence type="ECO:0000313" key="11">
    <source>
        <dbReference type="EMBL" id="VWC62292.1"/>
    </source>
</evidence>
<dbReference type="PROSITE" id="PS00138">
    <property type="entry name" value="SUBTILASE_SER"/>
    <property type="match status" value="1"/>
</dbReference>
<dbReference type="GO" id="GO:0006508">
    <property type="term" value="P:proteolysis"/>
    <property type="evidence" value="ECO:0007669"/>
    <property type="project" value="UniProtKB-KW"/>
</dbReference>
<dbReference type="CDD" id="cd04056">
    <property type="entry name" value="Peptidases_S53"/>
    <property type="match status" value="1"/>
</dbReference>
<dbReference type="Gene3D" id="3.40.50.200">
    <property type="entry name" value="Peptidase S8/S53 domain"/>
    <property type="match status" value="1"/>
</dbReference>
<dbReference type="PROSITE" id="PS51695">
    <property type="entry name" value="SEDOLISIN"/>
    <property type="match status" value="1"/>
</dbReference>
<evidence type="ECO:0000256" key="6">
    <source>
        <dbReference type="ARBA" id="ARBA00022837"/>
    </source>
</evidence>
<dbReference type="InterPro" id="IPR015366">
    <property type="entry name" value="S53_propep"/>
</dbReference>
<evidence type="ECO:0000256" key="8">
    <source>
        <dbReference type="PROSITE-ProRule" id="PRU01032"/>
    </source>
</evidence>
<dbReference type="Pfam" id="PF00082">
    <property type="entry name" value="Peptidase_S8"/>
    <property type="match status" value="1"/>
</dbReference>
<keyword evidence="7" id="KW-0865">Zymogen</keyword>